<feature type="domain" description="Calcineurin-like phosphoesterase" evidence="1">
    <location>
        <begin position="114"/>
        <end position="334"/>
    </location>
</feature>
<accession>A0A4U9VAX0</accession>
<dbReference type="Pfam" id="PF00149">
    <property type="entry name" value="Metallophos"/>
    <property type="match status" value="1"/>
</dbReference>
<dbReference type="STRING" id="1123265.GCA_000686625_01125"/>
<dbReference type="PANTHER" id="PTHR46546:SF4">
    <property type="entry name" value="SHEWANELLA-LIKE PROTEIN PHOSPHATASE 1"/>
    <property type="match status" value="1"/>
</dbReference>
<dbReference type="PANTHER" id="PTHR46546">
    <property type="entry name" value="SHEWANELLA-LIKE PROTEIN PHOSPHATASE 1"/>
    <property type="match status" value="1"/>
</dbReference>
<sequence length="388" mass="44496">MQVINTMVNRSINISGYLSTDPFRISALYPLLFILLSFQPWNLRAQFQLGRHDGPYFFYENGKTEWICVADGIIKRDTTVGTFSVSTEDGRHRFTVSRHPLVSPAPATYRRSDKLMVLSDPHGDFESFHSILKSQQVIGSNYEWTFGKNHLVIIGDVFDRGQDVLPIFWLIYKLEDEAAKAGGRVYFLLGNHEEMLLRGNYKYTQGKYMTLADNIGRKYRDFWASNTELGQWLQSKNTIEKVGKYLFVHAGLSAAMLNPKWTIDAINDSVRHHLFRTKAERQRSAAAEFLFGSEGPLWYRGMVKQEEKYQPLSATDLKKILKKYAVERIFVGHTIFDEVSSFYEGKVYGVNVRNEANRLKGSSRGLLIADGKLILVYDDATKNKVINK</sequence>
<name>A0A4U9VAX0_9SPHI</name>
<reference evidence="2 3" key="1">
    <citation type="submission" date="2019-05" db="EMBL/GenBank/DDBJ databases">
        <authorList>
            <consortium name="Pathogen Informatics"/>
        </authorList>
    </citation>
    <scope>NUCLEOTIDE SEQUENCE [LARGE SCALE GENOMIC DNA]</scope>
    <source>
        <strain evidence="2 3">NCTC11429</strain>
    </source>
</reference>
<evidence type="ECO:0000259" key="1">
    <source>
        <dbReference type="Pfam" id="PF00149"/>
    </source>
</evidence>
<organism evidence="2 3">
    <name type="scientific">Sphingobacterium thalpophilum</name>
    <dbReference type="NCBI Taxonomy" id="259"/>
    <lineage>
        <taxon>Bacteria</taxon>
        <taxon>Pseudomonadati</taxon>
        <taxon>Bacteroidota</taxon>
        <taxon>Sphingobacteriia</taxon>
        <taxon>Sphingobacteriales</taxon>
        <taxon>Sphingobacteriaceae</taxon>
        <taxon>Sphingobacterium</taxon>
    </lineage>
</organism>
<evidence type="ECO:0000313" key="3">
    <source>
        <dbReference type="Proteomes" id="UP000308196"/>
    </source>
</evidence>
<dbReference type="Proteomes" id="UP000308196">
    <property type="component" value="Chromosome"/>
</dbReference>
<dbReference type="KEGG" id="stha:NCTC11429_02261"/>
<dbReference type="SUPFAM" id="SSF56300">
    <property type="entry name" value="Metallo-dependent phosphatases"/>
    <property type="match status" value="1"/>
</dbReference>
<protein>
    <submittedName>
        <fullName evidence="2">Diadenosine tetraphosphatase</fullName>
    </submittedName>
</protein>
<gene>
    <name evidence="2" type="ORF">NCTC11429_02261</name>
</gene>
<dbReference type="AlphaFoldDB" id="A0A4U9VAX0"/>
<dbReference type="RefSeq" id="WP_051607321.1">
    <property type="nucleotide sequence ID" value="NZ_CP158797.1"/>
</dbReference>
<proteinExistence type="predicted"/>
<dbReference type="InterPro" id="IPR029052">
    <property type="entry name" value="Metallo-depent_PP-like"/>
</dbReference>
<dbReference type="GO" id="GO:0016787">
    <property type="term" value="F:hydrolase activity"/>
    <property type="evidence" value="ECO:0007669"/>
    <property type="project" value="InterPro"/>
</dbReference>
<dbReference type="EMBL" id="LR590484">
    <property type="protein sequence ID" value="VTR39951.1"/>
    <property type="molecule type" value="Genomic_DNA"/>
</dbReference>
<dbReference type="Gene3D" id="3.60.21.10">
    <property type="match status" value="1"/>
</dbReference>
<evidence type="ECO:0000313" key="2">
    <source>
        <dbReference type="EMBL" id="VTR39951.1"/>
    </source>
</evidence>
<dbReference type="InterPro" id="IPR004843">
    <property type="entry name" value="Calcineurin-like_PHP"/>
</dbReference>